<evidence type="ECO:0000313" key="1">
    <source>
        <dbReference type="EMBL" id="KLU01740.1"/>
    </source>
</evidence>
<sequence>MNRESKKFRLFEIPLSCPSLSSGFENLRDFNWKRTSGSFPRSHWEVAH</sequence>
<accession>A0A0J1B4E9</accession>
<gene>
    <name evidence="1" type="ORF">RISK_006239</name>
</gene>
<proteinExistence type="predicted"/>
<dbReference type="AlphaFoldDB" id="A0A0J1B4E9"/>
<name>A0A0J1B4E9_RHOIS</name>
<comment type="caution">
    <text evidence="1">The sequence shown here is derived from an EMBL/GenBank/DDBJ whole genome shotgun (WGS) entry which is preliminary data.</text>
</comment>
<protein>
    <submittedName>
        <fullName evidence="1">Uncharacterized protein</fullName>
    </submittedName>
</protein>
<keyword evidence="2" id="KW-1185">Reference proteome</keyword>
<dbReference type="EMBL" id="LECT01000050">
    <property type="protein sequence ID" value="KLU01740.1"/>
    <property type="molecule type" value="Genomic_DNA"/>
</dbReference>
<organism evidence="1 2">
    <name type="scientific">Rhodopirellula islandica</name>
    <dbReference type="NCBI Taxonomy" id="595434"/>
    <lineage>
        <taxon>Bacteria</taxon>
        <taxon>Pseudomonadati</taxon>
        <taxon>Planctomycetota</taxon>
        <taxon>Planctomycetia</taxon>
        <taxon>Pirellulales</taxon>
        <taxon>Pirellulaceae</taxon>
        <taxon>Rhodopirellula</taxon>
    </lineage>
</organism>
<evidence type="ECO:0000313" key="2">
    <source>
        <dbReference type="Proteomes" id="UP000036367"/>
    </source>
</evidence>
<dbReference type="PATRIC" id="fig|595434.4.peg.5929"/>
<dbReference type="Proteomes" id="UP000036367">
    <property type="component" value="Unassembled WGS sequence"/>
</dbReference>
<reference evidence="1" key="1">
    <citation type="submission" date="2015-05" db="EMBL/GenBank/DDBJ databases">
        <title>Permanent draft genome of Rhodopirellula islandicus K833.</title>
        <authorList>
            <person name="Kizina J."/>
            <person name="Richter M."/>
            <person name="Glockner F.O."/>
            <person name="Harder J."/>
        </authorList>
    </citation>
    <scope>NUCLEOTIDE SEQUENCE [LARGE SCALE GENOMIC DNA]</scope>
    <source>
        <strain evidence="1">K833</strain>
    </source>
</reference>